<dbReference type="GO" id="GO:0098552">
    <property type="term" value="C:side of membrane"/>
    <property type="evidence" value="ECO:0007669"/>
    <property type="project" value="UniProtKB-KW"/>
</dbReference>
<dbReference type="PANTHER" id="PTHR32382">
    <property type="entry name" value="FASCICLIN-LIKE ARABINOGALACTAN PROTEIN"/>
    <property type="match status" value="1"/>
</dbReference>
<evidence type="ECO:0000256" key="9">
    <source>
        <dbReference type="ARBA" id="ARBA00023180"/>
    </source>
</evidence>
<keyword evidence="3" id="KW-1003">Cell membrane</keyword>
<evidence type="ECO:0000313" key="15">
    <source>
        <dbReference type="EMBL" id="MQM21866.1"/>
    </source>
</evidence>
<evidence type="ECO:0000256" key="10">
    <source>
        <dbReference type="ARBA" id="ARBA00023288"/>
    </source>
</evidence>
<feature type="region of interest" description="Disordered" evidence="12">
    <location>
        <begin position="468"/>
        <end position="517"/>
    </location>
</feature>
<organism evidence="15 16">
    <name type="scientific">Colocasia esculenta</name>
    <name type="common">Wild taro</name>
    <name type="synonym">Arum esculentum</name>
    <dbReference type="NCBI Taxonomy" id="4460"/>
    <lineage>
        <taxon>Eukaryota</taxon>
        <taxon>Viridiplantae</taxon>
        <taxon>Streptophyta</taxon>
        <taxon>Embryophyta</taxon>
        <taxon>Tracheophyta</taxon>
        <taxon>Spermatophyta</taxon>
        <taxon>Magnoliopsida</taxon>
        <taxon>Liliopsida</taxon>
        <taxon>Araceae</taxon>
        <taxon>Aroideae</taxon>
        <taxon>Colocasieae</taxon>
        <taxon>Colocasia</taxon>
    </lineage>
</organism>
<evidence type="ECO:0000256" key="12">
    <source>
        <dbReference type="SAM" id="MobiDB-lite"/>
    </source>
</evidence>
<reference evidence="15" key="1">
    <citation type="submission" date="2017-07" db="EMBL/GenBank/DDBJ databases">
        <title>Taro Niue Genome Assembly and Annotation.</title>
        <authorList>
            <person name="Atibalentja N."/>
            <person name="Keating K."/>
            <person name="Fields C.J."/>
        </authorList>
    </citation>
    <scope>NUCLEOTIDE SEQUENCE</scope>
    <source>
        <strain evidence="15">Niue_2</strain>
        <tissue evidence="15">Leaf</tissue>
    </source>
</reference>
<dbReference type="Pfam" id="PF02469">
    <property type="entry name" value="Fasciclin"/>
    <property type="match status" value="2"/>
</dbReference>
<keyword evidence="4" id="KW-0336">GPI-anchor</keyword>
<dbReference type="FunFam" id="2.30.180.10:FF:000008">
    <property type="entry name" value="Fasciclin-like arabinogalactan protein 10"/>
    <property type="match status" value="1"/>
</dbReference>
<dbReference type="Proteomes" id="UP000652761">
    <property type="component" value="Unassembled WGS sequence"/>
</dbReference>
<evidence type="ECO:0000256" key="8">
    <source>
        <dbReference type="ARBA" id="ARBA00023136"/>
    </source>
</evidence>
<evidence type="ECO:0000256" key="13">
    <source>
        <dbReference type="SAM" id="Phobius"/>
    </source>
</evidence>
<keyword evidence="7" id="KW-0654">Proteoglycan</keyword>
<evidence type="ECO:0000259" key="14">
    <source>
        <dbReference type="PROSITE" id="PS50213"/>
    </source>
</evidence>
<protein>
    <recommendedName>
        <fullName evidence="14">FAS1 domain-containing protein</fullName>
    </recommendedName>
</protein>
<dbReference type="OrthoDB" id="682048at2759"/>
<dbReference type="InterPro" id="IPR036378">
    <property type="entry name" value="FAS1_dom_sf"/>
</dbReference>
<evidence type="ECO:0000256" key="3">
    <source>
        <dbReference type="ARBA" id="ARBA00022475"/>
    </source>
</evidence>
<dbReference type="SMART" id="SM00554">
    <property type="entry name" value="FAS1"/>
    <property type="match status" value="1"/>
</dbReference>
<feature type="compositionally biased region" description="Low complexity" evidence="12">
    <location>
        <begin position="472"/>
        <end position="481"/>
    </location>
</feature>
<keyword evidence="6" id="KW-0677">Repeat</keyword>
<feature type="transmembrane region" description="Helical" evidence="13">
    <location>
        <begin position="90"/>
        <end position="112"/>
    </location>
</feature>
<evidence type="ECO:0000256" key="11">
    <source>
        <dbReference type="ARBA" id="ARBA00024686"/>
    </source>
</evidence>
<keyword evidence="13" id="KW-1133">Transmembrane helix</keyword>
<dbReference type="PROSITE" id="PS50213">
    <property type="entry name" value="FAS1"/>
    <property type="match status" value="2"/>
</dbReference>
<dbReference type="InterPro" id="IPR000782">
    <property type="entry name" value="FAS1_domain"/>
</dbReference>
<evidence type="ECO:0000313" key="16">
    <source>
        <dbReference type="Proteomes" id="UP000652761"/>
    </source>
</evidence>
<feature type="transmembrane region" description="Helical" evidence="13">
    <location>
        <begin position="133"/>
        <end position="154"/>
    </location>
</feature>
<evidence type="ECO:0000256" key="7">
    <source>
        <dbReference type="ARBA" id="ARBA00022974"/>
    </source>
</evidence>
<evidence type="ECO:0000256" key="2">
    <source>
        <dbReference type="ARBA" id="ARBA00007843"/>
    </source>
</evidence>
<evidence type="ECO:0000256" key="6">
    <source>
        <dbReference type="ARBA" id="ARBA00022737"/>
    </source>
</evidence>
<comment type="similarity">
    <text evidence="2">Belongs to the fasciclin-like AGP family.</text>
</comment>
<dbReference type="PANTHER" id="PTHR32382:SF4">
    <property type="entry name" value="FASCICLIN-LIKE ARABINOGALACTAN PROTEIN 1"/>
    <property type="match status" value="1"/>
</dbReference>
<feature type="domain" description="FAS1" evidence="14">
    <location>
        <begin position="156"/>
        <end position="307"/>
    </location>
</feature>
<gene>
    <name evidence="15" type="ORF">Taro_054911</name>
</gene>
<comment type="subcellular location">
    <subcellularLocation>
        <location evidence="1">Cell membrane</location>
        <topology evidence="1">Lipid-anchor</topology>
        <topology evidence="1">GPI-anchor</topology>
    </subcellularLocation>
</comment>
<evidence type="ECO:0000256" key="4">
    <source>
        <dbReference type="ARBA" id="ARBA00022622"/>
    </source>
</evidence>
<comment type="caution">
    <text evidence="15">The sequence shown here is derived from an EMBL/GenBank/DDBJ whole genome shotgun (WGS) entry which is preliminary data.</text>
</comment>
<proteinExistence type="inferred from homology"/>
<dbReference type="Gene3D" id="2.30.180.10">
    <property type="entry name" value="FAS1 domain"/>
    <property type="match status" value="2"/>
</dbReference>
<dbReference type="AlphaFoldDB" id="A0A843XRE8"/>
<evidence type="ECO:0000256" key="5">
    <source>
        <dbReference type="ARBA" id="ARBA00022729"/>
    </source>
</evidence>
<dbReference type="InterPro" id="IPR033254">
    <property type="entry name" value="Plant_FLA"/>
</dbReference>
<evidence type="ECO:0000256" key="1">
    <source>
        <dbReference type="ARBA" id="ARBA00004609"/>
    </source>
</evidence>
<sequence length="535" mass="57948">MASQYNFGSADVALPARALLDRDFTAARPIQGAIEKSFGARKPSRLSGLPRNFVYKRCHFQSGTRQLVTTYGTRTLHYRTQLVFALRKLLLLPSSHSSAVCVVLVLVPFLPGRRSRRRKRKSRSGVRGSLTGGTMRLLSLLLGIALLCSAMPAARAFNITKILADQPEFSTFNHYLSATHLASEINRRNTITVLVVDNHGMADVLAKHMSIFQLKNLLSLHVLADYFGVNRLHQINHRSAAVSTLFQATGAAPGTTGFVNITDLRGGKVGFGAASEESNDASLDSFFVKAVHEEKYKVAVIQITAMLRSPVAEAPTPAPSQYNLTMLMAKKGCTTFANLLQATADVEKTYESNVDGGLSVFCPVDQAMKAFMPKFRNLTADGKASLLLYHGFPVYMSMQMLKTNNGVINTLATDGTTKNYNMTVQNDGEVVTLETRIATATITGTVIDEQPLAVYTIDKVLEPRELFKVPETEAPAPAPEAESPKGKKLVSPPAPAGPESEPEDQTADRNAGARVSGGQWITTGATLATGILMMI</sequence>
<keyword evidence="16" id="KW-1185">Reference proteome</keyword>
<keyword evidence="10" id="KW-0449">Lipoprotein</keyword>
<feature type="domain" description="FAS1" evidence="14">
    <location>
        <begin position="320"/>
        <end position="461"/>
    </location>
</feature>
<keyword evidence="8 13" id="KW-0472">Membrane</keyword>
<keyword evidence="9" id="KW-0325">Glycoprotein</keyword>
<dbReference type="EMBL" id="NMUH01011691">
    <property type="protein sequence ID" value="MQM21866.1"/>
    <property type="molecule type" value="Genomic_DNA"/>
</dbReference>
<dbReference type="GO" id="GO:0005886">
    <property type="term" value="C:plasma membrane"/>
    <property type="evidence" value="ECO:0007669"/>
    <property type="project" value="UniProtKB-SubCell"/>
</dbReference>
<accession>A0A843XRE8</accession>
<dbReference type="SUPFAM" id="SSF82153">
    <property type="entry name" value="FAS1 domain"/>
    <property type="match status" value="2"/>
</dbReference>
<comment type="function">
    <text evidence="11">May be a cell surface adhesion protein.</text>
</comment>
<keyword evidence="5" id="KW-0732">Signal</keyword>
<keyword evidence="13" id="KW-0812">Transmembrane</keyword>
<name>A0A843XRE8_COLES</name>
<dbReference type="FunFam" id="2.30.180.10:FF:000010">
    <property type="entry name" value="Fasciclin-like arabinogalactan protein 2"/>
    <property type="match status" value="1"/>
</dbReference>